<feature type="transmembrane region" description="Helical" evidence="7">
    <location>
        <begin position="398"/>
        <end position="418"/>
    </location>
</feature>
<feature type="transmembrane region" description="Helical" evidence="7">
    <location>
        <begin position="328"/>
        <end position="357"/>
    </location>
</feature>
<keyword evidence="2" id="KW-0813">Transport</keyword>
<feature type="transmembrane region" description="Helical" evidence="7">
    <location>
        <begin position="56"/>
        <end position="77"/>
    </location>
</feature>
<dbReference type="PANTHER" id="PTHR23501">
    <property type="entry name" value="MAJOR FACILITATOR SUPERFAMILY"/>
    <property type="match status" value="1"/>
</dbReference>
<feature type="region of interest" description="Disordered" evidence="6">
    <location>
        <begin position="1"/>
        <end position="29"/>
    </location>
</feature>
<dbReference type="InterPro" id="IPR005829">
    <property type="entry name" value="Sugar_transporter_CS"/>
</dbReference>
<evidence type="ECO:0000259" key="8">
    <source>
        <dbReference type="PROSITE" id="PS50850"/>
    </source>
</evidence>
<evidence type="ECO:0000256" key="2">
    <source>
        <dbReference type="ARBA" id="ARBA00022448"/>
    </source>
</evidence>
<evidence type="ECO:0000313" key="10">
    <source>
        <dbReference type="Proteomes" id="UP000799753"/>
    </source>
</evidence>
<dbReference type="Pfam" id="PF06609">
    <property type="entry name" value="TRI12"/>
    <property type="match status" value="1"/>
</dbReference>
<feature type="transmembrane region" description="Helical" evidence="7">
    <location>
        <begin position="217"/>
        <end position="235"/>
    </location>
</feature>
<dbReference type="PROSITE" id="PS00216">
    <property type="entry name" value="SUGAR_TRANSPORT_1"/>
    <property type="match status" value="1"/>
</dbReference>
<dbReference type="Gene3D" id="1.20.1250.20">
    <property type="entry name" value="MFS general substrate transporter like domains"/>
    <property type="match status" value="1"/>
</dbReference>
<gene>
    <name evidence="9" type="ORF">P280DRAFT_485530</name>
</gene>
<keyword evidence="5 7" id="KW-0472">Membrane</keyword>
<feature type="transmembrane region" description="Helical" evidence="7">
    <location>
        <begin position="181"/>
        <end position="205"/>
    </location>
</feature>
<feature type="transmembrane region" description="Helical" evidence="7">
    <location>
        <begin position="288"/>
        <end position="307"/>
    </location>
</feature>
<dbReference type="PANTHER" id="PTHR23501:SF109">
    <property type="entry name" value="MAJOR FACILITATOR SUPERFAMILY (MFS) PROFILE DOMAIN-CONTAINING PROTEIN-RELATED"/>
    <property type="match status" value="1"/>
</dbReference>
<evidence type="ECO:0000256" key="1">
    <source>
        <dbReference type="ARBA" id="ARBA00004141"/>
    </source>
</evidence>
<dbReference type="InterPro" id="IPR020846">
    <property type="entry name" value="MFS_dom"/>
</dbReference>
<evidence type="ECO:0000256" key="4">
    <source>
        <dbReference type="ARBA" id="ARBA00022989"/>
    </source>
</evidence>
<dbReference type="AlphaFoldDB" id="A0A6A6RGY0"/>
<dbReference type="InterPro" id="IPR036259">
    <property type="entry name" value="MFS_trans_sf"/>
</dbReference>
<protein>
    <submittedName>
        <fullName evidence="9">Fungal trichothecene efflux pump</fullName>
    </submittedName>
</protein>
<evidence type="ECO:0000256" key="5">
    <source>
        <dbReference type="ARBA" id="ARBA00023136"/>
    </source>
</evidence>
<feature type="transmembrane region" description="Helical" evidence="7">
    <location>
        <begin position="460"/>
        <end position="480"/>
    </location>
</feature>
<feature type="transmembrane region" description="Helical" evidence="7">
    <location>
        <begin position="256"/>
        <end position="276"/>
    </location>
</feature>
<dbReference type="PROSITE" id="PS50850">
    <property type="entry name" value="MFS"/>
    <property type="match status" value="1"/>
</dbReference>
<evidence type="ECO:0000256" key="6">
    <source>
        <dbReference type="SAM" id="MobiDB-lite"/>
    </source>
</evidence>
<feature type="transmembrane region" description="Helical" evidence="7">
    <location>
        <begin position="97"/>
        <end position="117"/>
    </location>
</feature>
<dbReference type="SUPFAM" id="SSF103473">
    <property type="entry name" value="MFS general substrate transporter"/>
    <property type="match status" value="2"/>
</dbReference>
<organism evidence="9 10">
    <name type="scientific">Massarina eburnea CBS 473.64</name>
    <dbReference type="NCBI Taxonomy" id="1395130"/>
    <lineage>
        <taxon>Eukaryota</taxon>
        <taxon>Fungi</taxon>
        <taxon>Dikarya</taxon>
        <taxon>Ascomycota</taxon>
        <taxon>Pezizomycotina</taxon>
        <taxon>Dothideomycetes</taxon>
        <taxon>Pleosporomycetidae</taxon>
        <taxon>Pleosporales</taxon>
        <taxon>Massarineae</taxon>
        <taxon>Massarinaceae</taxon>
        <taxon>Massarina</taxon>
    </lineage>
</organism>
<feature type="domain" description="Major facilitator superfamily (MFS) profile" evidence="8">
    <location>
        <begin position="51"/>
        <end position="520"/>
    </location>
</feature>
<evidence type="ECO:0000256" key="3">
    <source>
        <dbReference type="ARBA" id="ARBA00022692"/>
    </source>
</evidence>
<reference evidence="9" key="1">
    <citation type="journal article" date="2020" name="Stud. Mycol.">
        <title>101 Dothideomycetes genomes: a test case for predicting lifestyles and emergence of pathogens.</title>
        <authorList>
            <person name="Haridas S."/>
            <person name="Albert R."/>
            <person name="Binder M."/>
            <person name="Bloem J."/>
            <person name="Labutti K."/>
            <person name="Salamov A."/>
            <person name="Andreopoulos B."/>
            <person name="Baker S."/>
            <person name="Barry K."/>
            <person name="Bills G."/>
            <person name="Bluhm B."/>
            <person name="Cannon C."/>
            <person name="Castanera R."/>
            <person name="Culley D."/>
            <person name="Daum C."/>
            <person name="Ezra D."/>
            <person name="Gonzalez J."/>
            <person name="Henrissat B."/>
            <person name="Kuo A."/>
            <person name="Liang C."/>
            <person name="Lipzen A."/>
            <person name="Lutzoni F."/>
            <person name="Magnuson J."/>
            <person name="Mondo S."/>
            <person name="Nolan M."/>
            <person name="Ohm R."/>
            <person name="Pangilinan J."/>
            <person name="Park H.-J."/>
            <person name="Ramirez L."/>
            <person name="Alfaro M."/>
            <person name="Sun H."/>
            <person name="Tritt A."/>
            <person name="Yoshinaga Y."/>
            <person name="Zwiers L.-H."/>
            <person name="Turgeon B."/>
            <person name="Goodwin S."/>
            <person name="Spatafora J."/>
            <person name="Crous P."/>
            <person name="Grigoriev I."/>
        </authorList>
    </citation>
    <scope>NUCLEOTIDE SEQUENCE</scope>
    <source>
        <strain evidence="9">CBS 473.64</strain>
    </source>
</reference>
<dbReference type="OrthoDB" id="4161376at2759"/>
<keyword evidence="10" id="KW-1185">Reference proteome</keyword>
<keyword evidence="4 7" id="KW-1133">Transmembrane helix</keyword>
<dbReference type="InterPro" id="IPR010573">
    <property type="entry name" value="MFS_Str1/Tri12-like"/>
</dbReference>
<feature type="transmembrane region" description="Helical" evidence="7">
    <location>
        <begin position="150"/>
        <end position="169"/>
    </location>
</feature>
<dbReference type="Proteomes" id="UP000799753">
    <property type="component" value="Unassembled WGS sequence"/>
</dbReference>
<feature type="transmembrane region" description="Helical" evidence="7">
    <location>
        <begin position="424"/>
        <end position="448"/>
    </location>
</feature>
<dbReference type="CDD" id="cd06179">
    <property type="entry name" value="MFS_TRI12_like"/>
    <property type="match status" value="1"/>
</dbReference>
<dbReference type="InterPro" id="IPR053791">
    <property type="entry name" value="MFS_Tri12-like"/>
</dbReference>
<proteinExistence type="predicted"/>
<feature type="transmembrane region" description="Helical" evidence="7">
    <location>
        <begin position="492"/>
        <end position="513"/>
    </location>
</feature>
<feature type="transmembrane region" description="Helical" evidence="7">
    <location>
        <begin position="124"/>
        <end position="144"/>
    </location>
</feature>
<dbReference type="EMBL" id="MU006835">
    <property type="protein sequence ID" value="KAF2634365.1"/>
    <property type="molecule type" value="Genomic_DNA"/>
</dbReference>
<evidence type="ECO:0000313" key="9">
    <source>
        <dbReference type="EMBL" id="KAF2634365.1"/>
    </source>
</evidence>
<comment type="subcellular location">
    <subcellularLocation>
        <location evidence="1">Membrane</location>
        <topology evidence="1">Multi-pass membrane protein</topology>
    </subcellularLocation>
</comment>
<name>A0A6A6RGY0_9PLEO</name>
<dbReference type="GO" id="GO:0022857">
    <property type="term" value="F:transmembrane transporter activity"/>
    <property type="evidence" value="ECO:0007669"/>
    <property type="project" value="InterPro"/>
</dbReference>
<feature type="transmembrane region" description="Helical" evidence="7">
    <location>
        <begin position="363"/>
        <end position="386"/>
    </location>
</feature>
<keyword evidence="3 7" id="KW-0812">Transmembrane</keyword>
<accession>A0A6A6RGY0</accession>
<sequence length="621" mass="65502">MAEKRSPYAEHVEAVSTSPPLSHDAEKLSDPDDEAVGVNFELEENSLPPGYFHSKFFVGSMLGIGLGLMAGVAAFGYAAPVLSIINADIGPDPNITWVALSYTLTSAVAITIIGRISDIFGRRWVFVGGAFLGVVGAIVCATANSVNTLIGGTTILGIAAATQLSYFFVMGELVPMEYRLAGNAFCYLFCIPGSGFAPMISNAFIVYHPNVGWRGCYYVLIGIETASFLCWFFFYHPPTFRMKHGEQASKLEYVKNFDYIGTSLYTGGLLILMMGLNWGGSVYPWESSYVIATIVVGVLSLVAFVLYESYVDLKEPLVPMHIFSNYSWNASVILTGLGASVYYAFAIVWPSMVAVLYSDGGTMASAGLSTFVGLFIVLGQVVGGFAGKKIGHLKWQCVIGITLGAICFGSMATCGVGTKARAASLVAVGVFFVGWTEGTAITIVTLAAKDQYALGTSAGVAGSIRFLISSIAATVYSVVLSNRLTATIAAQVPPAVVAAGLPASSVAALIAAFSVGPPAFERVPGLTPDILAIGTDAYQHANADAYRTVFFSNIAFSGVAIVCSLLLPNVDHLLTGHVAATLHEGRNKDKIAASPGLAPHDPIREPLFTPPDHSIALFTIA</sequence>
<dbReference type="GO" id="GO:0005886">
    <property type="term" value="C:plasma membrane"/>
    <property type="evidence" value="ECO:0007669"/>
    <property type="project" value="TreeGrafter"/>
</dbReference>
<feature type="compositionally biased region" description="Basic and acidic residues" evidence="6">
    <location>
        <begin position="1"/>
        <end position="13"/>
    </location>
</feature>
<evidence type="ECO:0000256" key="7">
    <source>
        <dbReference type="SAM" id="Phobius"/>
    </source>
</evidence>